<dbReference type="Gene3D" id="2.60.120.580">
    <property type="entry name" value="Acetamidase/Formamidase-like domains"/>
    <property type="match status" value="1"/>
</dbReference>
<organism evidence="1">
    <name type="scientific">bioreactor metagenome</name>
    <dbReference type="NCBI Taxonomy" id="1076179"/>
    <lineage>
        <taxon>unclassified sequences</taxon>
        <taxon>metagenomes</taxon>
        <taxon>ecological metagenomes</taxon>
    </lineage>
</organism>
<dbReference type="GO" id="GO:0016811">
    <property type="term" value="F:hydrolase activity, acting on carbon-nitrogen (but not peptide) bonds, in linear amides"/>
    <property type="evidence" value="ECO:0007669"/>
    <property type="project" value="InterPro"/>
</dbReference>
<dbReference type="AlphaFoldDB" id="A0A645BN65"/>
<sequence>MAYFKDMTFPIDPMIGVIGVAPEGDKAVPTGWADAHGGNMDCKLIKKGAVLYFPIWHEGALLQMGDIHATMGDGEVCGTGIEVDGVITLTTEVIKGYTLEMPVLETEDKWYAIAVDKIFDEALKKGCRQLQQLVSAVYGWTVDEVFHYFSIQGDFEICQACVPHSTSNIIRFGIPKRIDKPLIK</sequence>
<dbReference type="PANTHER" id="PTHR31891:SF1">
    <property type="entry name" value="FORMAMIDASE C869.04-RELATED"/>
    <property type="match status" value="1"/>
</dbReference>
<dbReference type="InterPro" id="IPR004304">
    <property type="entry name" value="FmdA_AmdA"/>
</dbReference>
<gene>
    <name evidence="1" type="ORF">SDC9_113522</name>
</gene>
<dbReference type="SUPFAM" id="SSF141130">
    <property type="entry name" value="Acetamidase/Formamidase-like"/>
    <property type="match status" value="1"/>
</dbReference>
<protein>
    <recommendedName>
        <fullName evidence="2">Formamidase</fullName>
    </recommendedName>
</protein>
<dbReference type="EMBL" id="VSSQ01021192">
    <property type="protein sequence ID" value="MPM66612.1"/>
    <property type="molecule type" value="Genomic_DNA"/>
</dbReference>
<dbReference type="PANTHER" id="PTHR31891">
    <property type="entry name" value="FORMAMIDASE C869.04-RELATED"/>
    <property type="match status" value="1"/>
</dbReference>
<evidence type="ECO:0008006" key="2">
    <source>
        <dbReference type="Google" id="ProtNLM"/>
    </source>
</evidence>
<proteinExistence type="predicted"/>
<dbReference type="Pfam" id="PF03069">
    <property type="entry name" value="FmdA_AmdA"/>
    <property type="match status" value="1"/>
</dbReference>
<name>A0A645BN65_9ZZZZ</name>
<comment type="caution">
    <text evidence="1">The sequence shown here is derived from an EMBL/GenBank/DDBJ whole genome shotgun (WGS) entry which is preliminary data.</text>
</comment>
<evidence type="ECO:0000313" key="1">
    <source>
        <dbReference type="EMBL" id="MPM66612.1"/>
    </source>
</evidence>
<accession>A0A645BN65</accession>
<reference evidence="1" key="1">
    <citation type="submission" date="2019-08" db="EMBL/GenBank/DDBJ databases">
        <authorList>
            <person name="Kucharzyk K."/>
            <person name="Murdoch R.W."/>
            <person name="Higgins S."/>
            <person name="Loffler F."/>
        </authorList>
    </citation>
    <scope>NUCLEOTIDE SEQUENCE</scope>
</reference>
<dbReference type="Gene3D" id="3.10.28.20">
    <property type="entry name" value="Acetamidase/Formamidase-like domains"/>
    <property type="match status" value="1"/>
</dbReference>